<dbReference type="InterPro" id="IPR036005">
    <property type="entry name" value="Creatinase/aminopeptidase-like"/>
</dbReference>
<evidence type="ECO:0000256" key="2">
    <source>
        <dbReference type="ARBA" id="ARBA00022801"/>
    </source>
</evidence>
<dbReference type="GO" id="GO:0046872">
    <property type="term" value="F:metal ion binding"/>
    <property type="evidence" value="ECO:0007669"/>
    <property type="project" value="UniProtKB-KW"/>
</dbReference>
<dbReference type="Proteomes" id="UP000020977">
    <property type="component" value="Unassembled WGS sequence"/>
</dbReference>
<comment type="caution">
    <text evidence="5">The sequence shown here is derived from an EMBL/GenBank/DDBJ whole genome shotgun (WGS) entry which is preliminary data.</text>
</comment>
<dbReference type="SUPFAM" id="SSF53092">
    <property type="entry name" value="Creatinase/prolidase N-terminal domain"/>
    <property type="match status" value="1"/>
</dbReference>
<dbReference type="Gene3D" id="3.40.350.10">
    <property type="entry name" value="Creatinase/prolidase N-terminal domain"/>
    <property type="match status" value="1"/>
</dbReference>
<name>A0A014M1K0_9BACT</name>
<dbReference type="Pfam" id="PF01321">
    <property type="entry name" value="Creatinase_N"/>
    <property type="match status" value="1"/>
</dbReference>
<evidence type="ECO:0000259" key="4">
    <source>
        <dbReference type="Pfam" id="PF01321"/>
    </source>
</evidence>
<dbReference type="InterPro" id="IPR050659">
    <property type="entry name" value="Peptidase_M24B"/>
</dbReference>
<feature type="domain" description="Peptidase M24" evidence="3">
    <location>
        <begin position="130"/>
        <end position="332"/>
    </location>
</feature>
<dbReference type="InterPro" id="IPR029149">
    <property type="entry name" value="Creatin/AminoP/Spt16_N"/>
</dbReference>
<feature type="domain" description="Creatinase N-terminal" evidence="4">
    <location>
        <begin position="6"/>
        <end position="116"/>
    </location>
</feature>
<evidence type="ECO:0000256" key="1">
    <source>
        <dbReference type="ARBA" id="ARBA00022723"/>
    </source>
</evidence>
<dbReference type="eggNOG" id="COG0006">
    <property type="taxonomic scope" value="Bacteria"/>
</dbReference>
<sequence>MNPKYLNKAFEENNLDVIISFSYQTRLWLTKVSATDGLLFIQKSDSYLFVDGRYIEAAQKNAKNCQVLLITKQNLENFLAQKKYHRIGVEAEYLTVEQLNKIKQWFPNSEIINLSAQLFRIIKTDQEIQNIQKAVNISLEAYNKILPKIQPGLTEKSVDIELNYQMKLLGAEKESFDSIIATGPNSAMPHWRASSAKILDNDLLKIDFGALYNGYCADITRTSYLGKLESKKEEILEIVKKAAELGRKKVAPGVKASEIDKACRDYIHQKGYGQYFVHSTGHGVGIDIHELPVVSANSDTILEPGMVITVEPGIYIPGLGGARIEDVVLVTEKGFKTLSREEES</sequence>
<keyword evidence="1" id="KW-0479">Metal-binding</keyword>
<dbReference type="CDD" id="cd01092">
    <property type="entry name" value="APP-like"/>
    <property type="match status" value="1"/>
</dbReference>
<dbReference type="PANTHER" id="PTHR46112:SF3">
    <property type="entry name" value="AMINOPEPTIDASE YPDF"/>
    <property type="match status" value="1"/>
</dbReference>
<dbReference type="EMBL" id="JFAD01000035">
    <property type="protein sequence ID" value="EXU60843.1"/>
    <property type="molecule type" value="Genomic_DNA"/>
</dbReference>
<dbReference type="PROSITE" id="PS00491">
    <property type="entry name" value="PROLINE_PEPTIDASE"/>
    <property type="match status" value="1"/>
</dbReference>
<reference evidence="5 6" key="1">
    <citation type="submission" date="2014-03" db="EMBL/GenBank/DDBJ databases">
        <title>Genome sequence of Mycoplasma ovipneumoniae strain 14811.</title>
        <authorList>
            <person name="Sirand-Pugnet P."/>
            <person name="Breton M."/>
            <person name="Dordet-Frisoni E."/>
            <person name="Baranowski E."/>
            <person name="Barre A."/>
            <person name="Couture C."/>
            <person name="Dupuy V."/>
            <person name="Gaurivaud P."/>
            <person name="Jacob D."/>
            <person name="Lemaitre C."/>
            <person name="Manso-Silvan L."/>
            <person name="Nikolski M."/>
            <person name="Nouvel L.-X."/>
            <person name="Poumarat F."/>
            <person name="Tardy F."/>
            <person name="Thebault P."/>
            <person name="Theil S."/>
            <person name="Citti C."/>
            <person name="Thiaucourt F."/>
            <person name="Blanchard A."/>
        </authorList>
    </citation>
    <scope>NUCLEOTIDE SEQUENCE [LARGE SCALE GENOMIC DNA]</scope>
    <source>
        <strain evidence="5 6">14811</strain>
    </source>
</reference>
<dbReference type="PRINTS" id="PR00599">
    <property type="entry name" value="MAPEPTIDASE"/>
</dbReference>
<dbReference type="InterPro" id="IPR000587">
    <property type="entry name" value="Creatinase_N"/>
</dbReference>
<dbReference type="SUPFAM" id="SSF55920">
    <property type="entry name" value="Creatinase/aminopeptidase"/>
    <property type="match status" value="1"/>
</dbReference>
<dbReference type="PATRIC" id="fig|1188239.3.peg.1587"/>
<evidence type="ECO:0000313" key="5">
    <source>
        <dbReference type="EMBL" id="EXU60843.1"/>
    </source>
</evidence>
<dbReference type="InterPro" id="IPR000994">
    <property type="entry name" value="Pept_M24"/>
</dbReference>
<dbReference type="AlphaFoldDB" id="A0A014M1K0"/>
<dbReference type="PANTHER" id="PTHR46112">
    <property type="entry name" value="AMINOPEPTIDASE"/>
    <property type="match status" value="1"/>
</dbReference>
<proteinExistence type="predicted"/>
<accession>A0A014M1K0</accession>
<dbReference type="Gene3D" id="3.90.230.10">
    <property type="entry name" value="Creatinase/methionine aminopeptidase superfamily"/>
    <property type="match status" value="1"/>
</dbReference>
<dbReference type="InterPro" id="IPR001131">
    <property type="entry name" value="Peptidase_M24B_aminopep-P_CS"/>
</dbReference>
<dbReference type="Pfam" id="PF00557">
    <property type="entry name" value="Peptidase_M24"/>
    <property type="match status" value="1"/>
</dbReference>
<dbReference type="InterPro" id="IPR001714">
    <property type="entry name" value="Pept_M24_MAP"/>
</dbReference>
<dbReference type="STRING" id="1188239.MOVI_6610"/>
<dbReference type="GO" id="GO:0004177">
    <property type="term" value="F:aminopeptidase activity"/>
    <property type="evidence" value="ECO:0007669"/>
    <property type="project" value="UniProtKB-ARBA"/>
</dbReference>
<evidence type="ECO:0000313" key="6">
    <source>
        <dbReference type="Proteomes" id="UP000020977"/>
    </source>
</evidence>
<protein>
    <submittedName>
        <fullName evidence="5">Xaa-Pro dipeptidase</fullName>
    </submittedName>
</protein>
<gene>
    <name evidence="5" type="primary">pepP</name>
    <name evidence="5" type="ORF">MOVI_6610</name>
</gene>
<organism evidence="5 6">
    <name type="scientific">Mesomycoplasma ovipneumoniae 14811</name>
    <dbReference type="NCBI Taxonomy" id="1188239"/>
    <lineage>
        <taxon>Bacteria</taxon>
        <taxon>Bacillati</taxon>
        <taxon>Mycoplasmatota</taxon>
        <taxon>Mycoplasmoidales</taxon>
        <taxon>Metamycoplasmataceae</taxon>
        <taxon>Mesomycoplasma</taxon>
    </lineage>
</organism>
<dbReference type="RefSeq" id="WP_044284482.1">
    <property type="nucleotide sequence ID" value="NZ_JFAD01000035.1"/>
</dbReference>
<dbReference type="GO" id="GO:0008235">
    <property type="term" value="F:metalloexopeptidase activity"/>
    <property type="evidence" value="ECO:0007669"/>
    <property type="project" value="UniProtKB-ARBA"/>
</dbReference>
<evidence type="ECO:0000259" key="3">
    <source>
        <dbReference type="Pfam" id="PF00557"/>
    </source>
</evidence>
<keyword evidence="2" id="KW-0378">Hydrolase</keyword>